<reference evidence="1" key="1">
    <citation type="submission" date="2023-06" db="EMBL/GenBank/DDBJ databases">
        <authorList>
            <consortium name="Lawrence Berkeley National Laboratory"/>
            <person name="Ahrendt S."/>
            <person name="Sahu N."/>
            <person name="Indic B."/>
            <person name="Wong-Bajracharya J."/>
            <person name="Merenyi Z."/>
            <person name="Ke H.-M."/>
            <person name="Monk M."/>
            <person name="Kocsube S."/>
            <person name="Drula E."/>
            <person name="Lipzen A."/>
            <person name="Balint B."/>
            <person name="Henrissat B."/>
            <person name="Andreopoulos B."/>
            <person name="Martin F.M."/>
            <person name="Harder C.B."/>
            <person name="Rigling D."/>
            <person name="Ford K.L."/>
            <person name="Foster G.D."/>
            <person name="Pangilinan J."/>
            <person name="Papanicolaou A."/>
            <person name="Barry K."/>
            <person name="LaButti K."/>
            <person name="Viragh M."/>
            <person name="Koriabine M."/>
            <person name="Yan M."/>
            <person name="Riley R."/>
            <person name="Champramary S."/>
            <person name="Plett K.L."/>
            <person name="Tsai I.J."/>
            <person name="Slot J."/>
            <person name="Sipos G."/>
            <person name="Plett J."/>
            <person name="Nagy L.G."/>
            <person name="Grigoriev I.V."/>
        </authorList>
    </citation>
    <scope>NUCLEOTIDE SEQUENCE</scope>
    <source>
        <strain evidence="1">FPL87.14</strain>
    </source>
</reference>
<name>A0AA39IU90_9AGAR</name>
<proteinExistence type="predicted"/>
<protein>
    <submittedName>
        <fullName evidence="1">Uncharacterized protein</fullName>
    </submittedName>
</protein>
<sequence length="289" mass="31815">MDLFDLAVLLLDISVKRVGDEYNGAQEDGGSHGSTVMVIANPAGRGPPPDLAVVILICHLDHPVKGDAKDPDLSNGGYNPESTLLRPIEGPTIEVCLQSWLGLGSHRDGPWLTYIFIKSEEVRGEAISGPAYSLALKSSQFGHVLSQETLRQESHGVADPVISRKENKSIMVQIHTTGIAQLGFFSAEDLTGQPRVMYAYDTEGSFNGQATRQIIVILQSPIGPVFRLPLRFVERRAPIEGVDCWIMLLLSPYTVVDIRLRDFHKRGFEYDVTSAFRDSVLTSGFCLRH</sequence>
<gene>
    <name evidence="1" type="ORF">EV421DRAFT_1743902</name>
</gene>
<comment type="caution">
    <text evidence="1">The sequence shown here is derived from an EMBL/GenBank/DDBJ whole genome shotgun (WGS) entry which is preliminary data.</text>
</comment>
<organism evidence="1 2">
    <name type="scientific">Armillaria borealis</name>
    <dbReference type="NCBI Taxonomy" id="47425"/>
    <lineage>
        <taxon>Eukaryota</taxon>
        <taxon>Fungi</taxon>
        <taxon>Dikarya</taxon>
        <taxon>Basidiomycota</taxon>
        <taxon>Agaricomycotina</taxon>
        <taxon>Agaricomycetes</taxon>
        <taxon>Agaricomycetidae</taxon>
        <taxon>Agaricales</taxon>
        <taxon>Marasmiineae</taxon>
        <taxon>Physalacriaceae</taxon>
        <taxon>Armillaria</taxon>
    </lineage>
</organism>
<dbReference type="Proteomes" id="UP001175226">
    <property type="component" value="Unassembled WGS sequence"/>
</dbReference>
<dbReference type="AlphaFoldDB" id="A0AA39IU90"/>
<accession>A0AA39IU90</accession>
<evidence type="ECO:0000313" key="2">
    <source>
        <dbReference type="Proteomes" id="UP001175226"/>
    </source>
</evidence>
<evidence type="ECO:0000313" key="1">
    <source>
        <dbReference type="EMBL" id="KAK0430570.1"/>
    </source>
</evidence>
<dbReference type="EMBL" id="JAUEPT010000142">
    <property type="protein sequence ID" value="KAK0430570.1"/>
    <property type="molecule type" value="Genomic_DNA"/>
</dbReference>
<keyword evidence="2" id="KW-1185">Reference proteome</keyword>